<feature type="transmembrane region" description="Helical" evidence="1">
    <location>
        <begin position="6"/>
        <end position="24"/>
    </location>
</feature>
<sequence length="97" mass="10874">MTAIIIIIAIIAVIVIALLIRTSINGDAYTEYGFFGARYHDLGEGSYSDYPRQKKESSGPMKWDDIPTAEQDYEDSVIDQFPEADFDDPDTFDDDLG</sequence>
<dbReference type="KEGG" id="tper:IWA51_07725"/>
<keyword evidence="1" id="KW-0472">Membrane</keyword>
<dbReference type="Proteomes" id="UP000595224">
    <property type="component" value="Chromosome"/>
</dbReference>
<keyword evidence="1" id="KW-0812">Transmembrane</keyword>
<reference evidence="2 3" key="1">
    <citation type="submission" date="2020-11" db="EMBL/GenBank/DDBJ databases">
        <title>Treponema Peruensis nv. sp., first commensal Treponema isolated from human feces.</title>
        <authorList>
            <person name="Belkhou C."/>
            <person name="Raes J."/>
        </authorList>
    </citation>
    <scope>NUCLEOTIDE SEQUENCE [LARGE SCALE GENOMIC DNA]</scope>
    <source>
        <strain evidence="2 3">RCC2812</strain>
    </source>
</reference>
<keyword evidence="1" id="KW-1133">Transmembrane helix</keyword>
<dbReference type="AlphaFoldDB" id="A0A7T3RBQ6"/>
<dbReference type="RefSeq" id="WP_198442011.1">
    <property type="nucleotide sequence ID" value="NZ_CBCSHE010000001.1"/>
</dbReference>
<gene>
    <name evidence="2" type="ORF">IWA51_07725</name>
</gene>
<dbReference type="EMBL" id="CP064936">
    <property type="protein sequence ID" value="QQA00169.1"/>
    <property type="molecule type" value="Genomic_DNA"/>
</dbReference>
<organism evidence="2 3">
    <name type="scientific">Treponema peruense</name>
    <dbReference type="NCBI Taxonomy" id="2787628"/>
    <lineage>
        <taxon>Bacteria</taxon>
        <taxon>Pseudomonadati</taxon>
        <taxon>Spirochaetota</taxon>
        <taxon>Spirochaetia</taxon>
        <taxon>Spirochaetales</taxon>
        <taxon>Treponemataceae</taxon>
        <taxon>Treponema</taxon>
    </lineage>
</organism>
<name>A0A7T3RBQ6_9SPIR</name>
<proteinExistence type="predicted"/>
<evidence type="ECO:0000313" key="3">
    <source>
        <dbReference type="Proteomes" id="UP000595224"/>
    </source>
</evidence>
<protein>
    <submittedName>
        <fullName evidence="2">Uncharacterized protein</fullName>
    </submittedName>
</protein>
<evidence type="ECO:0000256" key="1">
    <source>
        <dbReference type="SAM" id="Phobius"/>
    </source>
</evidence>
<keyword evidence="3" id="KW-1185">Reference proteome</keyword>
<accession>A0A7T3RBQ6</accession>
<evidence type="ECO:0000313" key="2">
    <source>
        <dbReference type="EMBL" id="QQA00169.1"/>
    </source>
</evidence>